<sequence length="522" mass="57871">MDWLIVPMAIALVGITVRYHKAPVQALHSLFTSPEDMLRVTEEKRLQAGRALLKKMLAEQGIRETIQAWDTPGFLVSCRETPNDLVVVVHAETPLWKAVSLVPKHLWGEDETAPKNMGFRTLYQWRMGKGDQGIMLSPAVRSFLTVLHPVTIEESRLMLSLQAITAEMVDSKERARLLANRLAQLKALLNHLAAVDDPAPVLVHGCMTDVDAGFRREACRHALASCKRSKKKQKPDLGHYSIRDRTAHFRGRFAVDITTPETDNDPRGGTLSQKIIEPLAARFPDAMQAPDDGGPFAVTREAAFFAAVYFPEYLSKKELLHLCTVADRDMADLILPVLRHLPEDRINLGLSTALQNHALRSVVLDAFFIQSTKRMHLLLELVLTCPHPETRLNILSFLKRVQHPQRHAFVVEALPSLVKAAISLELRAEMVAVCLRILAEFGTVDDLPLVQTAREVCFTEDALLAHRQAMNAIAKGGNLQYEGMLSALDTGEHGGALSWAEGGGALTRLGEEGLAGPDRHEE</sequence>
<dbReference type="Proteomes" id="UP000664417">
    <property type="component" value="Unassembled WGS sequence"/>
</dbReference>
<dbReference type="RefSeq" id="WP_207857412.1">
    <property type="nucleotide sequence ID" value="NZ_JAFREP010000004.1"/>
</dbReference>
<comment type="caution">
    <text evidence="1">The sequence shown here is derived from an EMBL/GenBank/DDBJ whole genome shotgun (WGS) entry which is preliminary data.</text>
</comment>
<accession>A0A8J7Q4H2</accession>
<proteinExistence type="predicted"/>
<keyword evidence="2" id="KW-1185">Reference proteome</keyword>
<reference evidence="1" key="1">
    <citation type="submission" date="2021-03" db="EMBL/GenBank/DDBJ databases">
        <authorList>
            <person name="Wang G."/>
        </authorList>
    </citation>
    <scope>NUCLEOTIDE SEQUENCE</scope>
    <source>
        <strain evidence="1">KCTC 12899</strain>
    </source>
</reference>
<organism evidence="1 2">
    <name type="scientific">Acanthopleuribacter pedis</name>
    <dbReference type="NCBI Taxonomy" id="442870"/>
    <lineage>
        <taxon>Bacteria</taxon>
        <taxon>Pseudomonadati</taxon>
        <taxon>Acidobacteriota</taxon>
        <taxon>Holophagae</taxon>
        <taxon>Acanthopleuribacterales</taxon>
        <taxon>Acanthopleuribacteraceae</taxon>
        <taxon>Acanthopleuribacter</taxon>
    </lineage>
</organism>
<gene>
    <name evidence="1" type="ORF">J3U88_05490</name>
</gene>
<name>A0A8J7Q4H2_9BACT</name>
<dbReference type="EMBL" id="JAFREP010000004">
    <property type="protein sequence ID" value="MBO1317907.1"/>
    <property type="molecule type" value="Genomic_DNA"/>
</dbReference>
<protein>
    <submittedName>
        <fullName evidence="1">Uncharacterized protein</fullName>
    </submittedName>
</protein>
<evidence type="ECO:0000313" key="1">
    <source>
        <dbReference type="EMBL" id="MBO1317907.1"/>
    </source>
</evidence>
<dbReference type="AlphaFoldDB" id="A0A8J7Q4H2"/>
<evidence type="ECO:0000313" key="2">
    <source>
        <dbReference type="Proteomes" id="UP000664417"/>
    </source>
</evidence>